<evidence type="ECO:0000313" key="3">
    <source>
        <dbReference type="Proteomes" id="UP000249396"/>
    </source>
</evidence>
<evidence type="ECO:0000313" key="2">
    <source>
        <dbReference type="EMBL" id="PZN75868.1"/>
    </source>
</evidence>
<comment type="caution">
    <text evidence="2">The sequence shown here is derived from an EMBL/GenBank/DDBJ whole genome shotgun (WGS) entry which is preliminary data.</text>
</comment>
<gene>
    <name evidence="2" type="ORF">DM484_17765</name>
</gene>
<proteinExistence type="predicted"/>
<accession>A0A2W4R752</accession>
<reference evidence="2 3" key="1">
    <citation type="journal article" date="2018" name="Aquat. Microb. Ecol.">
        <title>Gammaproteobacterial methanotrophs dominate.</title>
        <authorList>
            <person name="Rissanen A.J."/>
            <person name="Saarenheimo J."/>
            <person name="Tiirola M."/>
            <person name="Peura S."/>
            <person name="Aalto S.L."/>
            <person name="Karvinen A."/>
            <person name="Nykanen H."/>
        </authorList>
    </citation>
    <scope>NUCLEOTIDE SEQUENCE [LARGE SCALE GENOMIC DNA]</scope>
    <source>
        <strain evidence="2">AMbin10</strain>
    </source>
</reference>
<name>A0A2W4R752_9GAMM</name>
<dbReference type="Proteomes" id="UP000249396">
    <property type="component" value="Unassembled WGS sequence"/>
</dbReference>
<dbReference type="AlphaFoldDB" id="A0A2W4R752"/>
<sequence length="71" mass="8142">MYIGKNLIFWFFLLRISAQSDGICNHVRQVLSFGKAWLHTRNVSEGSNSHFEQNRAGLEPAPTNRHAVPYL</sequence>
<feature type="region of interest" description="Disordered" evidence="1">
    <location>
        <begin position="46"/>
        <end position="71"/>
    </location>
</feature>
<organism evidence="2 3">
    <name type="scientific">Candidatus Methylumidiphilus alinenensis</name>
    <dbReference type="NCBI Taxonomy" id="2202197"/>
    <lineage>
        <taxon>Bacteria</taxon>
        <taxon>Pseudomonadati</taxon>
        <taxon>Pseudomonadota</taxon>
        <taxon>Gammaproteobacteria</taxon>
        <taxon>Methylococcales</taxon>
        <taxon>Candidatus Methylumidiphilus</taxon>
    </lineage>
</organism>
<protein>
    <submittedName>
        <fullName evidence="2">Uncharacterized protein</fullName>
    </submittedName>
</protein>
<evidence type="ECO:0000256" key="1">
    <source>
        <dbReference type="SAM" id="MobiDB-lite"/>
    </source>
</evidence>
<dbReference type="EMBL" id="QJPH01000373">
    <property type="protein sequence ID" value="PZN75868.1"/>
    <property type="molecule type" value="Genomic_DNA"/>
</dbReference>